<dbReference type="InterPro" id="IPR002589">
    <property type="entry name" value="Macro_dom"/>
</dbReference>
<dbReference type="SUPFAM" id="SSF52949">
    <property type="entry name" value="Macro domain-like"/>
    <property type="match status" value="1"/>
</dbReference>
<dbReference type="Gene3D" id="3.40.220.10">
    <property type="entry name" value="Leucine Aminopeptidase, subunit E, domain 1"/>
    <property type="match status" value="1"/>
</dbReference>
<gene>
    <name evidence="2" type="ORF">AN964_12245</name>
</gene>
<dbReference type="STRING" id="157838.AN964_12245"/>
<accession>A0A0Q3WYH8</accession>
<sequence>MPLELIRQDITKMQVDAIVNAANTELKMGGGVCGAIFNAAGASELQKACDKIGGCKVGEAVITDGCQLDAKYIIHTPGPIWQGGGNQEADLLKASYMNSLKLAKEYKFQSVAFPLISTGIYGYPKEEALQIAISTISSFLLENDMLVYLVVFDKKSFGISNKLFTSIHQYIDEHYVEAAEKVFARNRFEQYDVMESLREPDIFQEKKISEETYSLANRLNQLEESFSERLLRFIDEKGLTDVETYKRANIDRRLFSKIRNSIDYTPTKKTAVAFAIALKLNLNETLELLTTAGYTLSHSSKSDVIIQYFMEQNNYNIHEINEALFAFDQPLLGS</sequence>
<keyword evidence="3" id="KW-1185">Reference proteome</keyword>
<dbReference type="PROSITE" id="PS51154">
    <property type="entry name" value="MACRO"/>
    <property type="match status" value="1"/>
</dbReference>
<proteinExistence type="predicted"/>
<dbReference type="EMBL" id="LJJC01000004">
    <property type="protein sequence ID" value="KQL54189.1"/>
    <property type="molecule type" value="Genomic_DNA"/>
</dbReference>
<dbReference type="PANTHER" id="PTHR11106">
    <property type="entry name" value="GANGLIOSIDE INDUCED DIFFERENTIATION ASSOCIATED PROTEIN 2-RELATED"/>
    <property type="match status" value="1"/>
</dbReference>
<evidence type="ECO:0000313" key="3">
    <source>
        <dbReference type="Proteomes" id="UP000051888"/>
    </source>
</evidence>
<dbReference type="Proteomes" id="UP000051888">
    <property type="component" value="Unassembled WGS sequence"/>
</dbReference>
<dbReference type="Pfam" id="PF01661">
    <property type="entry name" value="Macro"/>
    <property type="match status" value="1"/>
</dbReference>
<dbReference type="OrthoDB" id="6194521at2"/>
<dbReference type="PANTHER" id="PTHR11106:SF27">
    <property type="entry name" value="MACRO DOMAIN-CONTAINING PROTEIN"/>
    <property type="match status" value="1"/>
</dbReference>
<evidence type="ECO:0000259" key="1">
    <source>
        <dbReference type="PROSITE" id="PS51154"/>
    </source>
</evidence>
<reference evidence="2 3" key="1">
    <citation type="submission" date="2015-09" db="EMBL/GenBank/DDBJ databases">
        <title>Genome sequencing project for genomic taxonomy and phylogenomics of Bacillus-like bacteria.</title>
        <authorList>
            <person name="Liu B."/>
            <person name="Wang J."/>
            <person name="Zhu Y."/>
            <person name="Liu G."/>
            <person name="Chen Q."/>
            <person name="Chen Z."/>
            <person name="Lan J."/>
            <person name="Che J."/>
            <person name="Ge C."/>
            <person name="Shi H."/>
            <person name="Pan Z."/>
            <person name="Liu X."/>
        </authorList>
    </citation>
    <scope>NUCLEOTIDE SEQUENCE [LARGE SCALE GENOMIC DNA]</scope>
    <source>
        <strain evidence="2 3">LMG 18435</strain>
    </source>
</reference>
<evidence type="ECO:0000313" key="2">
    <source>
        <dbReference type="EMBL" id="KQL54189.1"/>
    </source>
</evidence>
<comment type="caution">
    <text evidence="2">The sequence shown here is derived from an EMBL/GenBank/DDBJ whole genome shotgun (WGS) entry which is preliminary data.</text>
</comment>
<dbReference type="RefSeq" id="WP_055739947.1">
    <property type="nucleotide sequence ID" value="NZ_JAAIWL010000053.1"/>
</dbReference>
<organism evidence="2 3">
    <name type="scientific">Heyndrickxia shackletonii</name>
    <dbReference type="NCBI Taxonomy" id="157838"/>
    <lineage>
        <taxon>Bacteria</taxon>
        <taxon>Bacillati</taxon>
        <taxon>Bacillota</taxon>
        <taxon>Bacilli</taxon>
        <taxon>Bacillales</taxon>
        <taxon>Bacillaceae</taxon>
        <taxon>Heyndrickxia</taxon>
    </lineage>
</organism>
<dbReference type="PATRIC" id="fig|157838.3.peg.2708"/>
<feature type="domain" description="Macro" evidence="1">
    <location>
        <begin position="1"/>
        <end position="168"/>
    </location>
</feature>
<dbReference type="CDD" id="cd02908">
    <property type="entry name" value="Macro_OAADPr_deacetylase"/>
    <property type="match status" value="1"/>
</dbReference>
<protein>
    <submittedName>
        <fullName evidence="2">Appr-1-p processing protein</fullName>
    </submittedName>
</protein>
<name>A0A0Q3WYH8_9BACI</name>
<dbReference type="InterPro" id="IPR043472">
    <property type="entry name" value="Macro_dom-like"/>
</dbReference>
<dbReference type="AlphaFoldDB" id="A0A0Q3WYH8"/>
<dbReference type="SMART" id="SM00506">
    <property type="entry name" value="A1pp"/>
    <property type="match status" value="1"/>
</dbReference>